<proteinExistence type="predicted"/>
<dbReference type="AlphaFoldDB" id="A0AAV9ZYK0"/>
<comment type="caution">
    <text evidence="2">The sequence shown here is derived from an EMBL/GenBank/DDBJ whole genome shotgun (WGS) entry which is preliminary data.</text>
</comment>
<feature type="transmembrane region" description="Helical" evidence="1">
    <location>
        <begin position="12"/>
        <end position="45"/>
    </location>
</feature>
<evidence type="ECO:0000256" key="1">
    <source>
        <dbReference type="SAM" id="Phobius"/>
    </source>
</evidence>
<keyword evidence="1" id="KW-1133">Transmembrane helix</keyword>
<organism evidence="2 3">
    <name type="scientific">Favolaschia claudopus</name>
    <dbReference type="NCBI Taxonomy" id="2862362"/>
    <lineage>
        <taxon>Eukaryota</taxon>
        <taxon>Fungi</taxon>
        <taxon>Dikarya</taxon>
        <taxon>Basidiomycota</taxon>
        <taxon>Agaricomycotina</taxon>
        <taxon>Agaricomycetes</taxon>
        <taxon>Agaricomycetidae</taxon>
        <taxon>Agaricales</taxon>
        <taxon>Marasmiineae</taxon>
        <taxon>Mycenaceae</taxon>
        <taxon>Favolaschia</taxon>
    </lineage>
</organism>
<name>A0AAV9ZYK0_9AGAR</name>
<accession>A0AAV9ZYK0</accession>
<sequence length="170" mass="18115">MDASSIFCISAFALFQIVGLASVVAYCAIQCIIGNILGHAIFILAHQDKYFATFHSVVLSSLWRGLVVGGVITFATMLFGLCCLLVTRKKMGDLLFFVVTLTWALEAASLLLAVVANVVGVCILRKRGYGSPLPTLADAAKVASVGAVLAGGTHLWRFVGPRKEKRLNGL</sequence>
<feature type="transmembrane region" description="Helical" evidence="1">
    <location>
        <begin position="65"/>
        <end position="87"/>
    </location>
</feature>
<keyword evidence="3" id="KW-1185">Reference proteome</keyword>
<dbReference type="Proteomes" id="UP001362999">
    <property type="component" value="Unassembled WGS sequence"/>
</dbReference>
<feature type="transmembrane region" description="Helical" evidence="1">
    <location>
        <begin position="139"/>
        <end position="159"/>
    </location>
</feature>
<reference evidence="2 3" key="1">
    <citation type="journal article" date="2024" name="J Genomics">
        <title>Draft genome sequencing and assembly of Favolaschia claudopus CIRM-BRFM 2984 isolated from oak limbs.</title>
        <authorList>
            <person name="Navarro D."/>
            <person name="Drula E."/>
            <person name="Chaduli D."/>
            <person name="Cazenave R."/>
            <person name="Ahrendt S."/>
            <person name="Wang J."/>
            <person name="Lipzen A."/>
            <person name="Daum C."/>
            <person name="Barry K."/>
            <person name="Grigoriev I.V."/>
            <person name="Favel A."/>
            <person name="Rosso M.N."/>
            <person name="Martin F."/>
        </authorList>
    </citation>
    <scope>NUCLEOTIDE SEQUENCE [LARGE SCALE GENOMIC DNA]</scope>
    <source>
        <strain evidence="2 3">CIRM-BRFM 2984</strain>
    </source>
</reference>
<evidence type="ECO:0000313" key="3">
    <source>
        <dbReference type="Proteomes" id="UP001362999"/>
    </source>
</evidence>
<protein>
    <submittedName>
        <fullName evidence="2">Uncharacterized protein</fullName>
    </submittedName>
</protein>
<keyword evidence="1" id="KW-0472">Membrane</keyword>
<feature type="transmembrane region" description="Helical" evidence="1">
    <location>
        <begin position="94"/>
        <end position="119"/>
    </location>
</feature>
<keyword evidence="1" id="KW-0812">Transmembrane</keyword>
<dbReference type="EMBL" id="JAWWNJ010000099">
    <property type="protein sequence ID" value="KAK6996120.1"/>
    <property type="molecule type" value="Genomic_DNA"/>
</dbReference>
<evidence type="ECO:0000313" key="2">
    <source>
        <dbReference type="EMBL" id="KAK6996120.1"/>
    </source>
</evidence>
<gene>
    <name evidence="2" type="ORF">R3P38DRAFT_2800152</name>
</gene>